<evidence type="ECO:0000256" key="6">
    <source>
        <dbReference type="ARBA" id="ARBA00022763"/>
    </source>
</evidence>
<evidence type="ECO:0000313" key="13">
    <source>
        <dbReference type="EMBL" id="RKD30558.1"/>
    </source>
</evidence>
<dbReference type="CDD" id="cd03425">
    <property type="entry name" value="NUDIX_MutT_NudA_like"/>
    <property type="match status" value="1"/>
</dbReference>
<feature type="domain" description="Nudix hydrolase" evidence="12">
    <location>
        <begin position="1"/>
        <end position="125"/>
    </location>
</feature>
<organism evidence="13 14">
    <name type="scientific">Thermohalobacter berrensis</name>
    <dbReference type="NCBI Taxonomy" id="99594"/>
    <lineage>
        <taxon>Bacteria</taxon>
        <taxon>Bacillati</taxon>
        <taxon>Bacillota</taxon>
        <taxon>Tissierellia</taxon>
        <taxon>Tissierellales</taxon>
        <taxon>Thermohalobacteraceae</taxon>
        <taxon>Thermohalobacter</taxon>
    </lineage>
</organism>
<evidence type="ECO:0000256" key="1">
    <source>
        <dbReference type="ARBA" id="ARBA00001946"/>
    </source>
</evidence>
<dbReference type="InterPro" id="IPR015797">
    <property type="entry name" value="NUDIX_hydrolase-like_dom_sf"/>
</dbReference>
<dbReference type="AlphaFoldDB" id="A0A419SZG8"/>
<dbReference type="GO" id="GO:0006281">
    <property type="term" value="P:DNA repair"/>
    <property type="evidence" value="ECO:0007669"/>
    <property type="project" value="UniProtKB-KW"/>
</dbReference>
<dbReference type="Pfam" id="PF14815">
    <property type="entry name" value="NUDIX_4"/>
    <property type="match status" value="1"/>
</dbReference>
<dbReference type="InterPro" id="IPR020084">
    <property type="entry name" value="NUDIX_hydrolase_CS"/>
</dbReference>
<evidence type="ECO:0000259" key="12">
    <source>
        <dbReference type="PROSITE" id="PS51462"/>
    </source>
</evidence>
<evidence type="ECO:0000256" key="8">
    <source>
        <dbReference type="ARBA" id="ARBA00022842"/>
    </source>
</evidence>
<protein>
    <recommendedName>
        <fullName evidence="11">8-oxo-dGTP diphosphatase</fullName>
        <ecNumber evidence="11">3.6.1.55</ecNumber>
    </recommendedName>
</protein>
<evidence type="ECO:0000256" key="11">
    <source>
        <dbReference type="ARBA" id="ARBA00038905"/>
    </source>
</evidence>
<keyword evidence="9" id="KW-0234">DNA repair</keyword>
<dbReference type="PRINTS" id="PR00502">
    <property type="entry name" value="NUDIXFAMILY"/>
</dbReference>
<evidence type="ECO:0000313" key="14">
    <source>
        <dbReference type="Proteomes" id="UP000284177"/>
    </source>
</evidence>
<keyword evidence="14" id="KW-1185">Reference proteome</keyword>
<comment type="similarity">
    <text evidence="2">Belongs to the Nudix hydrolase family.</text>
</comment>
<dbReference type="Gene3D" id="3.90.79.10">
    <property type="entry name" value="Nucleoside Triphosphate Pyrophosphohydrolase"/>
    <property type="match status" value="1"/>
</dbReference>
<evidence type="ECO:0000256" key="3">
    <source>
        <dbReference type="ARBA" id="ARBA00022457"/>
    </source>
</evidence>
<dbReference type="GO" id="GO:0044715">
    <property type="term" value="F:8-oxo-dGDP phosphatase activity"/>
    <property type="evidence" value="ECO:0007669"/>
    <property type="project" value="TreeGrafter"/>
</dbReference>
<accession>A0A419SZG8</accession>
<dbReference type="GO" id="GO:0006260">
    <property type="term" value="P:DNA replication"/>
    <property type="evidence" value="ECO:0007669"/>
    <property type="project" value="UniProtKB-KW"/>
</dbReference>
<dbReference type="RefSeq" id="WP_120170025.1">
    <property type="nucleotide sequence ID" value="NZ_MCIB01000034.1"/>
</dbReference>
<gene>
    <name evidence="13" type="ORF">BET03_04265</name>
</gene>
<keyword evidence="3" id="KW-0515">Mutator protein</keyword>
<keyword evidence="4" id="KW-0235">DNA replication</keyword>
<keyword evidence="5" id="KW-0479">Metal-binding</keyword>
<reference evidence="13 14" key="1">
    <citation type="submission" date="2016-08" db="EMBL/GenBank/DDBJ databases">
        <title>Novel Firmicutes and Novel Genomes.</title>
        <authorList>
            <person name="Poppleton D.I."/>
            <person name="Gribaldo S."/>
        </authorList>
    </citation>
    <scope>NUCLEOTIDE SEQUENCE [LARGE SCALE GENOMIC DNA]</scope>
    <source>
        <strain evidence="13 14">CTT3</strain>
    </source>
</reference>
<comment type="cofactor">
    <cofactor evidence="1">
        <name>Mg(2+)</name>
        <dbReference type="ChEBI" id="CHEBI:18420"/>
    </cofactor>
</comment>
<evidence type="ECO:0000256" key="2">
    <source>
        <dbReference type="ARBA" id="ARBA00005582"/>
    </source>
</evidence>
<comment type="caution">
    <text evidence="13">The sequence shown here is derived from an EMBL/GenBank/DDBJ whole genome shotgun (WGS) entry which is preliminary data.</text>
</comment>
<keyword evidence="6" id="KW-0227">DNA damage</keyword>
<comment type="catalytic activity">
    <reaction evidence="10">
        <text>8-oxo-dGTP + H2O = 8-oxo-dGMP + diphosphate + H(+)</text>
        <dbReference type="Rhea" id="RHEA:31575"/>
        <dbReference type="ChEBI" id="CHEBI:15377"/>
        <dbReference type="ChEBI" id="CHEBI:15378"/>
        <dbReference type="ChEBI" id="CHEBI:33019"/>
        <dbReference type="ChEBI" id="CHEBI:63224"/>
        <dbReference type="ChEBI" id="CHEBI:77896"/>
        <dbReference type="EC" id="3.6.1.55"/>
    </reaction>
</comment>
<proteinExistence type="inferred from homology"/>
<dbReference type="GO" id="GO:0008413">
    <property type="term" value="F:8-oxo-7,8-dihydroguanosine triphosphate pyrophosphatase activity"/>
    <property type="evidence" value="ECO:0007669"/>
    <property type="project" value="TreeGrafter"/>
</dbReference>
<evidence type="ECO:0000256" key="5">
    <source>
        <dbReference type="ARBA" id="ARBA00022723"/>
    </source>
</evidence>
<dbReference type="EC" id="3.6.1.55" evidence="11"/>
<evidence type="ECO:0000256" key="4">
    <source>
        <dbReference type="ARBA" id="ARBA00022705"/>
    </source>
</evidence>
<dbReference type="PROSITE" id="PS51462">
    <property type="entry name" value="NUDIX"/>
    <property type="match status" value="1"/>
</dbReference>
<evidence type="ECO:0000256" key="7">
    <source>
        <dbReference type="ARBA" id="ARBA00022801"/>
    </source>
</evidence>
<dbReference type="InterPro" id="IPR029119">
    <property type="entry name" value="MutY_C"/>
</dbReference>
<evidence type="ECO:0000256" key="10">
    <source>
        <dbReference type="ARBA" id="ARBA00035861"/>
    </source>
</evidence>
<dbReference type="InterPro" id="IPR020476">
    <property type="entry name" value="Nudix_hydrolase"/>
</dbReference>
<sequence>MLIVTAGIIKKGNKILITQRKDEKNQALKWEFPGGKLEEDETPKECLRREIMEELDIKIEIEDIYEVVYHKYENVTILLLCYMAKYILGNPRAIECNDFKWIEIEELKDYDLAEADKKIRNKLLGSGLNN</sequence>
<dbReference type="GO" id="GO:0044716">
    <property type="term" value="F:8-oxo-GDP phosphatase activity"/>
    <property type="evidence" value="ECO:0007669"/>
    <property type="project" value="TreeGrafter"/>
</dbReference>
<dbReference type="Proteomes" id="UP000284177">
    <property type="component" value="Unassembled WGS sequence"/>
</dbReference>
<name>A0A419SZG8_9FIRM</name>
<dbReference type="InterPro" id="IPR047127">
    <property type="entry name" value="MutT-like"/>
</dbReference>
<dbReference type="OrthoDB" id="9810648at2"/>
<dbReference type="SUPFAM" id="SSF55811">
    <property type="entry name" value="Nudix"/>
    <property type="match status" value="1"/>
</dbReference>
<evidence type="ECO:0000256" key="9">
    <source>
        <dbReference type="ARBA" id="ARBA00023204"/>
    </source>
</evidence>
<dbReference type="PANTHER" id="PTHR47707">
    <property type="entry name" value="8-OXO-DGTP DIPHOSPHATASE"/>
    <property type="match status" value="1"/>
</dbReference>
<dbReference type="EMBL" id="MCIB01000034">
    <property type="protein sequence ID" value="RKD30558.1"/>
    <property type="molecule type" value="Genomic_DNA"/>
</dbReference>
<dbReference type="PANTHER" id="PTHR47707:SF1">
    <property type="entry name" value="NUDIX HYDROLASE FAMILY PROTEIN"/>
    <property type="match status" value="1"/>
</dbReference>
<dbReference type="GO" id="GO:0035539">
    <property type="term" value="F:8-oxo-7,8-dihydrodeoxyguanosine triphosphate pyrophosphatase activity"/>
    <property type="evidence" value="ECO:0007669"/>
    <property type="project" value="UniProtKB-EC"/>
</dbReference>
<dbReference type="GO" id="GO:0046872">
    <property type="term" value="F:metal ion binding"/>
    <property type="evidence" value="ECO:0007669"/>
    <property type="project" value="UniProtKB-KW"/>
</dbReference>
<dbReference type="InterPro" id="IPR000086">
    <property type="entry name" value="NUDIX_hydrolase_dom"/>
</dbReference>
<keyword evidence="8" id="KW-0460">Magnesium</keyword>
<keyword evidence="7" id="KW-0378">Hydrolase</keyword>
<dbReference type="PROSITE" id="PS00893">
    <property type="entry name" value="NUDIX_BOX"/>
    <property type="match status" value="1"/>
</dbReference>